<evidence type="ECO:0000313" key="2">
    <source>
        <dbReference type="Proteomes" id="UP000015354"/>
    </source>
</evidence>
<keyword evidence="2" id="KW-1185">Reference proteome</keyword>
<accession>S9UHR6</accession>
<dbReference type="AlphaFoldDB" id="S9UHR6"/>
<dbReference type="OrthoDB" id="272445at2759"/>
<dbReference type="EMBL" id="ATMH01005112">
    <property type="protein sequence ID" value="EPY28468.1"/>
    <property type="molecule type" value="Genomic_DNA"/>
</dbReference>
<protein>
    <submittedName>
        <fullName evidence="1">Uncharacterized protein</fullName>
    </submittedName>
</protein>
<evidence type="ECO:0000313" key="1">
    <source>
        <dbReference type="EMBL" id="EPY28468.1"/>
    </source>
</evidence>
<reference evidence="1 2" key="1">
    <citation type="journal article" date="2013" name="PLoS ONE">
        <title>Predicting the Proteins of Angomonas deanei, Strigomonas culicis and Their Respective Endosymbionts Reveals New Aspects of the Trypanosomatidae Family.</title>
        <authorList>
            <person name="Motta M.C."/>
            <person name="Martins A.C."/>
            <person name="de Souza S.S."/>
            <person name="Catta-Preta C.M."/>
            <person name="Silva R."/>
            <person name="Klein C.C."/>
            <person name="de Almeida L.G."/>
            <person name="de Lima Cunha O."/>
            <person name="Ciapina L.P."/>
            <person name="Brocchi M."/>
            <person name="Colabardini A.C."/>
            <person name="de Araujo Lima B."/>
            <person name="Machado C.R."/>
            <person name="de Almeida Soares C.M."/>
            <person name="Probst C.M."/>
            <person name="de Menezes C.B."/>
            <person name="Thompson C.E."/>
            <person name="Bartholomeu D.C."/>
            <person name="Gradia D.F."/>
            <person name="Pavoni D.P."/>
            <person name="Grisard E.C."/>
            <person name="Fantinatti-Garboggini F."/>
            <person name="Marchini F.K."/>
            <person name="Rodrigues-Luiz G.F."/>
            <person name="Wagner G."/>
            <person name="Goldman G.H."/>
            <person name="Fietto J.L."/>
            <person name="Elias M.C."/>
            <person name="Goldman M.H."/>
            <person name="Sagot M.F."/>
            <person name="Pereira M."/>
            <person name="Stoco P.H."/>
            <person name="de Mendonca-Neto R.P."/>
            <person name="Teixeira S.M."/>
            <person name="Maciel T.E."/>
            <person name="de Oliveira Mendes T.A."/>
            <person name="Urmenyi T.P."/>
            <person name="de Souza W."/>
            <person name="Schenkman S."/>
            <person name="de Vasconcelos A.T."/>
        </authorList>
    </citation>
    <scope>NUCLEOTIDE SEQUENCE [LARGE SCALE GENOMIC DNA]</scope>
</reference>
<comment type="caution">
    <text evidence="1">The sequence shown here is derived from an EMBL/GenBank/DDBJ whole genome shotgun (WGS) entry which is preliminary data.</text>
</comment>
<sequence length="752" mass="82547">MFTSRALSYCCGRTRLLRGNVVSKEMAAAANRPAAPCGSSSPAAAHEGTVTAWHPFERTGSITDGETGEVFTIANTRAFETVLPTMLRTLEGARVRFTVDRAPQADRVIVRNHVVPITAESYTVRPPVDFVNALNAPQQPPCPEKAPGRYAKDIVVDIQSIPSDKLVRLSGPLVDEEVVAPTKNLKDMRSSRVLDRDTNEYLRLKRQLGSAAEAREVLDARRAEEARHAVRREVVARQVSGTVVAWSPLHRSGAVREGPATAADPTSTAPVEVQEGAAGVAIIRNVHCFQSALPTSQTLLQRRVTYDKVAYSSHPGKCFAEAVVVEGALGFDASVASVEAARQEKEREKQAERRRRQMGTAHVFADDPAAALPVPEGEVYGVITRWSGGQGTLESGDGRLYYIQSAADFVQLMREDTHGIRGAVVTFRVAPEQPRYAREVDILSTATSSVEEMRPMLDRVPGSSTRVRAPAAAADATAVVMEPNERTGVPVPRSVAVEPEGVDWAEGTLIAWSAIEGQGIIHGGDGERYVLRDPAEHVIAYRERRHLLAKGRKVKFTAYGATGLLACNVVPLDGEASEAEVREAELRVDEPQYSMDGNVSEAIASPMSTSYWMNRMDKAGYDTAEIKQLQNRALTLDEDDDDDGTEGGKFLDSDDLFKKDHWWNDPKKNIRLPNSDMTAGHLALMGPASMMNFAMKAKDPKKLDKMAQKYNARLTEGQKEYAWKQAKEMAPKYESLIKKARAKNEEPTFYFF</sequence>
<proteinExistence type="predicted"/>
<organism evidence="1 2">
    <name type="scientific">Strigomonas culicis</name>
    <dbReference type="NCBI Taxonomy" id="28005"/>
    <lineage>
        <taxon>Eukaryota</taxon>
        <taxon>Discoba</taxon>
        <taxon>Euglenozoa</taxon>
        <taxon>Kinetoplastea</taxon>
        <taxon>Metakinetoplastina</taxon>
        <taxon>Trypanosomatida</taxon>
        <taxon>Trypanosomatidae</taxon>
        <taxon>Strigomonadinae</taxon>
        <taxon>Strigomonas</taxon>
    </lineage>
</organism>
<dbReference type="Proteomes" id="UP000015354">
    <property type="component" value="Unassembled WGS sequence"/>
</dbReference>
<gene>
    <name evidence="1" type="ORF">STCU_05112</name>
</gene>
<name>S9UHR6_9TRYP</name>